<keyword evidence="2" id="KW-0812">Transmembrane</keyword>
<gene>
    <name evidence="3" type="ORF">D0Y65_030319</name>
</gene>
<keyword evidence="1" id="KW-0052">Apoplast</keyword>
<keyword evidence="2" id="KW-0472">Membrane</keyword>
<comment type="subcellular location">
    <subcellularLocation>
        <location evidence="1">Secreted</location>
        <location evidence="1">Extracellular space</location>
        <location evidence="1">Apoplast</location>
    </subcellularLocation>
</comment>
<accession>A0A445I3F0</accession>
<evidence type="ECO:0000313" key="3">
    <source>
        <dbReference type="EMBL" id="RZB80565.1"/>
    </source>
</evidence>
<protein>
    <recommendedName>
        <fullName evidence="1">Dirigent protein</fullName>
    </recommendedName>
</protein>
<keyword evidence="1" id="KW-0964">Secreted</keyword>
<comment type="caution">
    <text evidence="3">The sequence shown here is derived from an EMBL/GenBank/DDBJ whole genome shotgun (WGS) entry which is preliminary data.</text>
</comment>
<dbReference type="AlphaFoldDB" id="A0A445I3F0"/>
<comment type="similarity">
    <text evidence="1">Belongs to the plant dirigent protein family.</text>
</comment>
<organism evidence="3 4">
    <name type="scientific">Glycine soja</name>
    <name type="common">Wild soybean</name>
    <dbReference type="NCBI Taxonomy" id="3848"/>
    <lineage>
        <taxon>Eukaryota</taxon>
        <taxon>Viridiplantae</taxon>
        <taxon>Streptophyta</taxon>
        <taxon>Embryophyta</taxon>
        <taxon>Tracheophyta</taxon>
        <taxon>Spermatophyta</taxon>
        <taxon>Magnoliopsida</taxon>
        <taxon>eudicotyledons</taxon>
        <taxon>Gunneridae</taxon>
        <taxon>Pentapetalae</taxon>
        <taxon>rosids</taxon>
        <taxon>fabids</taxon>
        <taxon>Fabales</taxon>
        <taxon>Fabaceae</taxon>
        <taxon>Papilionoideae</taxon>
        <taxon>50 kb inversion clade</taxon>
        <taxon>NPAAA clade</taxon>
        <taxon>indigoferoid/millettioid clade</taxon>
        <taxon>Phaseoleae</taxon>
        <taxon>Glycine</taxon>
        <taxon>Glycine subgen. Soja</taxon>
    </lineage>
</organism>
<comment type="subunit">
    <text evidence="1">Homodimer.</text>
</comment>
<reference evidence="3 4" key="1">
    <citation type="submission" date="2018-09" db="EMBL/GenBank/DDBJ databases">
        <title>A high-quality reference genome of wild soybean provides a powerful tool to mine soybean genomes.</title>
        <authorList>
            <person name="Xie M."/>
            <person name="Chung C.Y.L."/>
            <person name="Li M.-W."/>
            <person name="Wong F.-L."/>
            <person name="Chan T.-F."/>
            <person name="Lam H.-M."/>
        </authorList>
    </citation>
    <scope>NUCLEOTIDE SEQUENCE [LARGE SCALE GENOMIC DNA]</scope>
    <source>
        <strain evidence="4">cv. W05</strain>
        <tissue evidence="3">Hypocotyl of etiolated seedlings</tissue>
    </source>
</reference>
<dbReference type="InterPro" id="IPR004265">
    <property type="entry name" value="Dirigent"/>
</dbReference>
<evidence type="ECO:0000313" key="4">
    <source>
        <dbReference type="Proteomes" id="UP000289340"/>
    </source>
</evidence>
<comment type="function">
    <text evidence="1">Dirigent proteins impart stereoselectivity on the phenoxy radical-coupling reaction, yielding optically active lignans from two molecules of coniferyl alcohol in the biosynthesis of lignans, flavonolignans, and alkaloids and thus plays a central role in plant secondary metabolism.</text>
</comment>
<dbReference type="Proteomes" id="UP000289340">
    <property type="component" value="Chromosome 11"/>
</dbReference>
<keyword evidence="4" id="KW-1185">Reference proteome</keyword>
<dbReference type="PANTHER" id="PTHR21495">
    <property type="entry name" value="NUCLEOPORIN-RELATED"/>
    <property type="match status" value="1"/>
</dbReference>
<keyword evidence="2" id="KW-1133">Transmembrane helix</keyword>
<name>A0A445I3F0_GLYSO</name>
<dbReference type="GO" id="GO:0048046">
    <property type="term" value="C:apoplast"/>
    <property type="evidence" value="ECO:0007669"/>
    <property type="project" value="UniProtKB-SubCell"/>
</dbReference>
<evidence type="ECO:0000256" key="1">
    <source>
        <dbReference type="RuleBase" id="RU363099"/>
    </source>
</evidence>
<dbReference type="EMBL" id="QZWG01000011">
    <property type="protein sequence ID" value="RZB80565.1"/>
    <property type="molecule type" value="Genomic_DNA"/>
</dbReference>
<dbReference type="Pfam" id="PF03018">
    <property type="entry name" value="Dirigent"/>
    <property type="match status" value="1"/>
</dbReference>
<sequence>MTNQMNSSNKMMTNRGTLPIDILTIDLATLVTIDIFDIVLLFYITLSILGRNPALENVREIPIVGGSGIFRCARSSIVFTTYMYNADFGAAIVEYNVSILHV</sequence>
<evidence type="ECO:0000256" key="2">
    <source>
        <dbReference type="SAM" id="Phobius"/>
    </source>
</evidence>
<feature type="transmembrane region" description="Helical" evidence="2">
    <location>
        <begin position="20"/>
        <end position="44"/>
    </location>
</feature>
<proteinExistence type="inferred from homology"/>